<dbReference type="Proteomes" id="UP001218218">
    <property type="component" value="Unassembled WGS sequence"/>
</dbReference>
<dbReference type="InterPro" id="IPR037056">
    <property type="entry name" value="RNase_H1_N_sf"/>
</dbReference>
<sequence>MHITLDSAFNQLKLEEDSSFHPRRGSEHLRGSETWDFYVVTRGRVPGIYTHWPKREDASIQVDKFRSSAHKKYRGWSSAMSAFDDAQRPSTYDVDFRPPSAPTPSTPPRPSIVTDKKPIVALTPSQPHQFRDATPASTSAPATPTGSRKKALYVYSRGKDTTIYADQHQVFAAAHRDLAYGSFRKIEVTTGVRKALDLAEESAVVYISDFSDEE</sequence>
<accession>A0AAD7A3E7</accession>
<dbReference type="Gene3D" id="3.40.970.10">
    <property type="entry name" value="Ribonuclease H1, N-terminal domain"/>
    <property type="match status" value="1"/>
</dbReference>
<feature type="domain" description="Ribonuclease H1 N-terminal" evidence="2">
    <location>
        <begin position="37"/>
        <end position="77"/>
    </location>
</feature>
<dbReference type="AlphaFoldDB" id="A0AAD7A3E7"/>
<dbReference type="Pfam" id="PF01693">
    <property type="entry name" value="Cauli_VI"/>
    <property type="match status" value="1"/>
</dbReference>
<dbReference type="SUPFAM" id="SSF55658">
    <property type="entry name" value="L9 N-domain-like"/>
    <property type="match status" value="1"/>
</dbReference>
<proteinExistence type="predicted"/>
<evidence type="ECO:0000256" key="1">
    <source>
        <dbReference type="SAM" id="MobiDB-lite"/>
    </source>
</evidence>
<comment type="caution">
    <text evidence="3">The sequence shown here is derived from an EMBL/GenBank/DDBJ whole genome shotgun (WGS) entry which is preliminary data.</text>
</comment>
<organism evidence="3 4">
    <name type="scientific">Mycena albidolilacea</name>
    <dbReference type="NCBI Taxonomy" id="1033008"/>
    <lineage>
        <taxon>Eukaryota</taxon>
        <taxon>Fungi</taxon>
        <taxon>Dikarya</taxon>
        <taxon>Basidiomycota</taxon>
        <taxon>Agaricomycotina</taxon>
        <taxon>Agaricomycetes</taxon>
        <taxon>Agaricomycetidae</taxon>
        <taxon>Agaricales</taxon>
        <taxon>Marasmiineae</taxon>
        <taxon>Mycenaceae</taxon>
        <taxon>Mycena</taxon>
    </lineage>
</organism>
<feature type="compositionally biased region" description="Low complexity" evidence="1">
    <location>
        <begin position="133"/>
        <end position="145"/>
    </location>
</feature>
<keyword evidence="4" id="KW-1185">Reference proteome</keyword>
<protein>
    <recommendedName>
        <fullName evidence="2">Ribonuclease H1 N-terminal domain-containing protein</fullName>
    </recommendedName>
</protein>
<dbReference type="EMBL" id="JARIHO010000017">
    <property type="protein sequence ID" value="KAJ7348720.1"/>
    <property type="molecule type" value="Genomic_DNA"/>
</dbReference>
<reference evidence="3" key="1">
    <citation type="submission" date="2023-03" db="EMBL/GenBank/DDBJ databases">
        <title>Massive genome expansion in bonnet fungi (Mycena s.s.) driven by repeated elements and novel gene families across ecological guilds.</title>
        <authorList>
            <consortium name="Lawrence Berkeley National Laboratory"/>
            <person name="Harder C.B."/>
            <person name="Miyauchi S."/>
            <person name="Viragh M."/>
            <person name="Kuo A."/>
            <person name="Thoen E."/>
            <person name="Andreopoulos B."/>
            <person name="Lu D."/>
            <person name="Skrede I."/>
            <person name="Drula E."/>
            <person name="Henrissat B."/>
            <person name="Morin E."/>
            <person name="Kohler A."/>
            <person name="Barry K."/>
            <person name="LaButti K."/>
            <person name="Morin E."/>
            <person name="Salamov A."/>
            <person name="Lipzen A."/>
            <person name="Mereny Z."/>
            <person name="Hegedus B."/>
            <person name="Baldrian P."/>
            <person name="Stursova M."/>
            <person name="Weitz H."/>
            <person name="Taylor A."/>
            <person name="Grigoriev I.V."/>
            <person name="Nagy L.G."/>
            <person name="Martin F."/>
            <person name="Kauserud H."/>
        </authorList>
    </citation>
    <scope>NUCLEOTIDE SEQUENCE</scope>
    <source>
        <strain evidence="3">CBHHK002</strain>
    </source>
</reference>
<evidence type="ECO:0000313" key="4">
    <source>
        <dbReference type="Proteomes" id="UP001218218"/>
    </source>
</evidence>
<evidence type="ECO:0000259" key="2">
    <source>
        <dbReference type="Pfam" id="PF01693"/>
    </source>
</evidence>
<dbReference type="InterPro" id="IPR009027">
    <property type="entry name" value="Ribosomal_bL9/RNase_H1_N"/>
</dbReference>
<feature type="compositionally biased region" description="Pro residues" evidence="1">
    <location>
        <begin position="99"/>
        <end position="110"/>
    </location>
</feature>
<feature type="region of interest" description="Disordered" evidence="1">
    <location>
        <begin position="89"/>
        <end position="148"/>
    </location>
</feature>
<gene>
    <name evidence="3" type="ORF">DFH08DRAFT_960092</name>
</gene>
<name>A0AAD7A3E7_9AGAR</name>
<evidence type="ECO:0000313" key="3">
    <source>
        <dbReference type="EMBL" id="KAJ7348720.1"/>
    </source>
</evidence>
<dbReference type="InterPro" id="IPR011320">
    <property type="entry name" value="RNase_H1_N"/>
</dbReference>